<dbReference type="InterPro" id="IPR035089">
    <property type="entry name" value="Phage_sheath_subtilisin"/>
</dbReference>
<dbReference type="Pfam" id="PF17482">
    <property type="entry name" value="Phage_sheath_1C"/>
    <property type="match status" value="1"/>
</dbReference>
<dbReference type="EMBL" id="JBHLTS010000077">
    <property type="protein sequence ID" value="MFC0518081.1"/>
    <property type="molecule type" value="Genomic_DNA"/>
</dbReference>
<dbReference type="InterPro" id="IPR052042">
    <property type="entry name" value="Tail_sheath_structural"/>
</dbReference>
<dbReference type="Proteomes" id="UP001589828">
    <property type="component" value="Unassembled WGS sequence"/>
</dbReference>
<comment type="caution">
    <text evidence="4">The sequence shown here is derived from an EMBL/GenBank/DDBJ whole genome shotgun (WGS) entry which is preliminary data.</text>
</comment>
<reference evidence="4 5" key="1">
    <citation type="submission" date="2024-09" db="EMBL/GenBank/DDBJ databases">
        <authorList>
            <person name="Sun Q."/>
            <person name="Mori K."/>
        </authorList>
    </citation>
    <scope>NUCLEOTIDE SEQUENCE [LARGE SCALE GENOMIC DNA]</scope>
    <source>
        <strain evidence="4 5">NCAIM B.02415</strain>
    </source>
</reference>
<evidence type="ECO:0000259" key="2">
    <source>
        <dbReference type="Pfam" id="PF04984"/>
    </source>
</evidence>
<name>A0ABV6LF30_9SPHI</name>
<protein>
    <submittedName>
        <fullName evidence="4">Phage tail sheath family protein</fullName>
    </submittedName>
</protein>
<dbReference type="Pfam" id="PF04984">
    <property type="entry name" value="Phage_sheath_1"/>
    <property type="match status" value="1"/>
</dbReference>
<comment type="similarity">
    <text evidence="1">Belongs to the myoviridae tail sheath protein family.</text>
</comment>
<dbReference type="PANTHER" id="PTHR35861:SF1">
    <property type="entry name" value="PHAGE TAIL SHEATH PROTEIN"/>
    <property type="match status" value="1"/>
</dbReference>
<sequence length="464" mass="50362">MVYSTPGVYVEEISTLPPSIVQVSTAIPAFLGYTEKASNNDAANSLSLVPTRISNMLEFKQYFGGPQQAKFEITYTDSVPRTVTATAPVHKLYYALDLYFRNGGSSCYIVSVGNIGAADKITAKTKSDFSAGLTALAAEEEPTLLVMSEAADLDADEYYTLCQEALKHCSSFKNRFCILDVPQPKAGDTPETVFTAFRGKMVNFLKYGAAYFPHLLTSLSYKFTDKDVTFKDTRKGASAASLNGKDLSAFLTTDTGLYNAIKLELASPQYSIVLPPSAAIAGVYAAVDAERGVWKAPANVALNAVIAPTVKITTEAQDKMNIDATTGKSINAIRAFSGKGIVVWGARTLAGNDNEWRYISVRRLFSMIEDSAMKATFFAVFEPNDATTWLKVKSMIESFLYSLWQQGALAGPTPQAAYFVKVGLGSTMTSQDILEGRMIVEIGVAASRPAEFIILRFSHKLQEA</sequence>
<dbReference type="PANTHER" id="PTHR35861">
    <property type="match status" value="1"/>
</dbReference>
<evidence type="ECO:0000313" key="4">
    <source>
        <dbReference type="EMBL" id="MFC0518081.1"/>
    </source>
</evidence>
<organism evidence="4 5">
    <name type="scientific">Mucilaginibacter angelicae</name>
    <dbReference type="NCBI Taxonomy" id="869718"/>
    <lineage>
        <taxon>Bacteria</taxon>
        <taxon>Pseudomonadati</taxon>
        <taxon>Bacteroidota</taxon>
        <taxon>Sphingobacteriia</taxon>
        <taxon>Sphingobacteriales</taxon>
        <taxon>Sphingobacteriaceae</taxon>
        <taxon>Mucilaginibacter</taxon>
    </lineage>
</organism>
<evidence type="ECO:0000259" key="3">
    <source>
        <dbReference type="Pfam" id="PF17482"/>
    </source>
</evidence>
<evidence type="ECO:0000313" key="5">
    <source>
        <dbReference type="Proteomes" id="UP001589828"/>
    </source>
</evidence>
<evidence type="ECO:0000256" key="1">
    <source>
        <dbReference type="ARBA" id="ARBA00008005"/>
    </source>
</evidence>
<dbReference type="InterPro" id="IPR020287">
    <property type="entry name" value="Tail_sheath_C"/>
</dbReference>
<dbReference type="Gene3D" id="3.40.50.11780">
    <property type="match status" value="1"/>
</dbReference>
<dbReference type="RefSeq" id="WP_377025806.1">
    <property type="nucleotide sequence ID" value="NZ_JBHLTS010000077.1"/>
</dbReference>
<feature type="domain" description="Tail sheath protein C-terminal" evidence="3">
    <location>
        <begin position="353"/>
        <end position="457"/>
    </location>
</feature>
<accession>A0ABV6LF30</accession>
<proteinExistence type="inferred from homology"/>
<keyword evidence="5" id="KW-1185">Reference proteome</keyword>
<feature type="domain" description="Tail sheath protein subtilisin-like" evidence="2">
    <location>
        <begin position="250"/>
        <end position="349"/>
    </location>
</feature>
<gene>
    <name evidence="4" type="ORF">ACFFGT_27955</name>
</gene>